<reference evidence="1" key="1">
    <citation type="submission" date="2020-10" db="EMBL/GenBank/DDBJ databases">
        <title>Taxonomic study of unclassified bacteria belonging to the class Ktedonobacteria.</title>
        <authorList>
            <person name="Yabe S."/>
            <person name="Wang C.M."/>
            <person name="Zheng Y."/>
            <person name="Sakai Y."/>
            <person name="Cavaletti L."/>
            <person name="Monciardini P."/>
            <person name="Donadio S."/>
        </authorList>
    </citation>
    <scope>NUCLEOTIDE SEQUENCE</scope>
    <source>
        <strain evidence="1">ID150040</strain>
    </source>
</reference>
<dbReference type="InterPro" id="IPR050490">
    <property type="entry name" value="Bact_solute-bd_prot1"/>
</dbReference>
<dbReference type="Pfam" id="PF01547">
    <property type="entry name" value="SBP_bac_1"/>
    <property type="match status" value="1"/>
</dbReference>
<dbReference type="AlphaFoldDB" id="A0A8J3MY47"/>
<dbReference type="PROSITE" id="PS51257">
    <property type="entry name" value="PROKAR_LIPOPROTEIN"/>
    <property type="match status" value="1"/>
</dbReference>
<dbReference type="PANTHER" id="PTHR43649:SF14">
    <property type="entry name" value="BLR3389 PROTEIN"/>
    <property type="match status" value="1"/>
</dbReference>
<evidence type="ECO:0000313" key="1">
    <source>
        <dbReference type="EMBL" id="GHO91629.1"/>
    </source>
</evidence>
<dbReference type="RefSeq" id="WP_220202514.1">
    <property type="nucleotide sequence ID" value="NZ_BNJK01000001.1"/>
</dbReference>
<accession>A0A8J3MY47</accession>
<organism evidence="1 2">
    <name type="scientific">Reticulibacter mediterranei</name>
    <dbReference type="NCBI Taxonomy" id="2778369"/>
    <lineage>
        <taxon>Bacteria</taxon>
        <taxon>Bacillati</taxon>
        <taxon>Chloroflexota</taxon>
        <taxon>Ktedonobacteria</taxon>
        <taxon>Ktedonobacterales</taxon>
        <taxon>Reticulibacteraceae</taxon>
        <taxon>Reticulibacter</taxon>
    </lineage>
</organism>
<proteinExistence type="predicted"/>
<sequence length="446" mass="48670">MQAKVSRRAFLEIAGATALTTSLAGCFGVGGSQQTSTGGGNSSGSAVTIWDIRTGAQQKVVQATASRFNSKHTDIHATINFFQNDPYKQKIQVAMGAHNPPDIFIGWGGGVLKSYIDANDVYDLTPDINADSTWKNRFLPSVLTAATFDGKLYGVPNSGVQPTMFYYNKDLFNQYHLSVPKTWNELLNVINTLKQHNVIPIALAGSSKWPYLMYEQYLVDRYGGPDAFNNVITNQKDAWSQDAFIKANTAIQQLVNAGAFGSSFSSVVADTNQDAALLYTGKAAMMLQGNWNFPVIQTNSPEFIQSGKLGWFPFPTVEGGKGDPGNIAGNPCNFYSISKTAKSSQNCVTFLKDAVLDDQEVKDFIAVGSIPAVQGIESQLSSSKNSEWLLFNYQMVQKAPHFQLSWDQALAPQAAQALLTNLDQLFLKQITPQQFSDNMNKTITAS</sequence>
<keyword evidence="2" id="KW-1185">Reference proteome</keyword>
<dbReference type="InterPro" id="IPR006311">
    <property type="entry name" value="TAT_signal"/>
</dbReference>
<dbReference type="PROSITE" id="PS51318">
    <property type="entry name" value="TAT"/>
    <property type="match status" value="1"/>
</dbReference>
<protein>
    <submittedName>
        <fullName evidence="1">Sugar ABC transporter substrate-binding protein</fullName>
    </submittedName>
</protein>
<gene>
    <name evidence="1" type="ORF">KSF_016770</name>
</gene>
<evidence type="ECO:0000313" key="2">
    <source>
        <dbReference type="Proteomes" id="UP000597444"/>
    </source>
</evidence>
<dbReference type="InterPro" id="IPR006059">
    <property type="entry name" value="SBP"/>
</dbReference>
<dbReference type="Proteomes" id="UP000597444">
    <property type="component" value="Unassembled WGS sequence"/>
</dbReference>
<dbReference type="SUPFAM" id="SSF53850">
    <property type="entry name" value="Periplasmic binding protein-like II"/>
    <property type="match status" value="1"/>
</dbReference>
<name>A0A8J3MY47_9CHLR</name>
<dbReference type="EMBL" id="BNJK01000001">
    <property type="protein sequence ID" value="GHO91629.1"/>
    <property type="molecule type" value="Genomic_DNA"/>
</dbReference>
<dbReference type="Gene3D" id="3.40.190.10">
    <property type="entry name" value="Periplasmic binding protein-like II"/>
    <property type="match status" value="2"/>
</dbReference>
<comment type="caution">
    <text evidence="1">The sequence shown here is derived from an EMBL/GenBank/DDBJ whole genome shotgun (WGS) entry which is preliminary data.</text>
</comment>
<dbReference type="PANTHER" id="PTHR43649">
    <property type="entry name" value="ARABINOSE-BINDING PROTEIN-RELATED"/>
    <property type="match status" value="1"/>
</dbReference>